<dbReference type="Pfam" id="PF00582">
    <property type="entry name" value="Usp"/>
    <property type="match status" value="2"/>
</dbReference>
<dbReference type="Proteomes" id="UP000631312">
    <property type="component" value="Unassembled WGS sequence"/>
</dbReference>
<evidence type="ECO:0000313" key="3">
    <source>
        <dbReference type="EMBL" id="GIE38136.1"/>
    </source>
</evidence>
<dbReference type="SUPFAM" id="SSF52402">
    <property type="entry name" value="Adenine nucleotide alpha hydrolases-like"/>
    <property type="match status" value="2"/>
</dbReference>
<accession>A0A7W7HNC6</accession>
<dbReference type="InterPro" id="IPR014729">
    <property type="entry name" value="Rossmann-like_a/b/a_fold"/>
</dbReference>
<dbReference type="RefSeq" id="WP_188125275.1">
    <property type="nucleotide sequence ID" value="NZ_BOMP01000016.1"/>
</dbReference>
<feature type="domain" description="UspA" evidence="2">
    <location>
        <begin position="150"/>
        <end position="273"/>
    </location>
</feature>
<dbReference type="Proteomes" id="UP000590511">
    <property type="component" value="Unassembled WGS sequence"/>
</dbReference>
<dbReference type="PRINTS" id="PR01438">
    <property type="entry name" value="UNVRSLSTRESS"/>
</dbReference>
<proteinExistence type="inferred from homology"/>
<sequence length="273" mass="27980">MSVQETVLVGTDGSEPALTAVRWAALEAQRRGTTLTVLHAYDEDWSAMPGLPWPHPPGDPRDHAEAVVATAREAATGAAPAITVHTVVVPGDPAATLVGHATTAGLTVVGHRGRGGFTSLMLGSVGQRVATRARCSAVVVRGRTVAFTDPVAVGADGSPAARVAMAAAFGVAHVRGAALLAVHAYREPLPSGLTGREIAAADMLDRLLDPLRKEFPDVPVGTLVHAGPAARLLVGVSHQAQLIVAGAHEAGGLPGPITWQLLHHADCPVLVAR</sequence>
<keyword evidence="6" id="KW-1185">Reference proteome</keyword>
<evidence type="ECO:0000256" key="1">
    <source>
        <dbReference type="ARBA" id="ARBA00008791"/>
    </source>
</evidence>
<dbReference type="PANTHER" id="PTHR46268">
    <property type="entry name" value="STRESS RESPONSE PROTEIN NHAX"/>
    <property type="match status" value="1"/>
</dbReference>
<evidence type="ECO:0000259" key="2">
    <source>
        <dbReference type="Pfam" id="PF00582"/>
    </source>
</evidence>
<dbReference type="Gene3D" id="3.40.50.620">
    <property type="entry name" value="HUPs"/>
    <property type="match status" value="2"/>
</dbReference>
<dbReference type="PANTHER" id="PTHR46268:SF6">
    <property type="entry name" value="UNIVERSAL STRESS PROTEIN UP12"/>
    <property type="match status" value="1"/>
</dbReference>
<dbReference type="InterPro" id="IPR006015">
    <property type="entry name" value="Universal_stress_UspA"/>
</dbReference>
<dbReference type="EMBL" id="BOMP01000016">
    <property type="protein sequence ID" value="GIE38136.1"/>
    <property type="molecule type" value="Genomic_DNA"/>
</dbReference>
<feature type="domain" description="UspA" evidence="2">
    <location>
        <begin position="6"/>
        <end position="141"/>
    </location>
</feature>
<reference evidence="3 6" key="2">
    <citation type="submission" date="2021-01" db="EMBL/GenBank/DDBJ databases">
        <title>Whole genome shotgun sequence of Actinoplanes lobatus NBRC 12513.</title>
        <authorList>
            <person name="Komaki H."/>
            <person name="Tamura T."/>
        </authorList>
    </citation>
    <scope>NUCLEOTIDE SEQUENCE [LARGE SCALE GENOMIC DNA]</scope>
    <source>
        <strain evidence="3 6">NBRC 12513</strain>
    </source>
</reference>
<protein>
    <submittedName>
        <fullName evidence="4">Nucleotide-binding universal stress UspA family protein</fullName>
    </submittedName>
    <submittedName>
        <fullName evidence="3">Universal stress protein</fullName>
    </submittedName>
</protein>
<comment type="similarity">
    <text evidence="1">Belongs to the universal stress protein A family.</text>
</comment>
<dbReference type="EMBL" id="JACHNC010000001">
    <property type="protein sequence ID" value="MBB4753599.1"/>
    <property type="molecule type" value="Genomic_DNA"/>
</dbReference>
<name>A0A7W7HNC6_9ACTN</name>
<reference evidence="4 5" key="1">
    <citation type="submission" date="2020-08" db="EMBL/GenBank/DDBJ databases">
        <title>Sequencing the genomes of 1000 actinobacteria strains.</title>
        <authorList>
            <person name="Klenk H.-P."/>
        </authorList>
    </citation>
    <scope>NUCLEOTIDE SEQUENCE [LARGE SCALE GENOMIC DNA]</scope>
    <source>
        <strain evidence="4 5">DSM 43150</strain>
    </source>
</reference>
<comment type="caution">
    <text evidence="4">The sequence shown here is derived from an EMBL/GenBank/DDBJ whole genome shotgun (WGS) entry which is preliminary data.</text>
</comment>
<gene>
    <name evidence="3" type="ORF">Alo02nite_10340</name>
    <name evidence="4" type="ORF">BJ964_007760</name>
</gene>
<evidence type="ECO:0000313" key="6">
    <source>
        <dbReference type="Proteomes" id="UP000631312"/>
    </source>
</evidence>
<dbReference type="AlphaFoldDB" id="A0A7W7HNC6"/>
<organism evidence="4 5">
    <name type="scientific">Actinoplanes lobatus</name>
    <dbReference type="NCBI Taxonomy" id="113568"/>
    <lineage>
        <taxon>Bacteria</taxon>
        <taxon>Bacillati</taxon>
        <taxon>Actinomycetota</taxon>
        <taxon>Actinomycetes</taxon>
        <taxon>Micromonosporales</taxon>
        <taxon>Micromonosporaceae</taxon>
        <taxon>Actinoplanes</taxon>
    </lineage>
</organism>
<dbReference type="InterPro" id="IPR006016">
    <property type="entry name" value="UspA"/>
</dbReference>
<evidence type="ECO:0000313" key="4">
    <source>
        <dbReference type="EMBL" id="MBB4753599.1"/>
    </source>
</evidence>
<evidence type="ECO:0000313" key="5">
    <source>
        <dbReference type="Proteomes" id="UP000590511"/>
    </source>
</evidence>